<evidence type="ECO:0000259" key="21">
    <source>
        <dbReference type="SMART" id="SM00485"/>
    </source>
</evidence>
<evidence type="ECO:0000259" key="20">
    <source>
        <dbReference type="SMART" id="SM00484"/>
    </source>
</evidence>
<keyword evidence="9" id="KW-0228">DNA excision</keyword>
<feature type="compositionally biased region" description="Basic and acidic residues" evidence="19">
    <location>
        <begin position="430"/>
        <end position="443"/>
    </location>
</feature>
<evidence type="ECO:0000256" key="6">
    <source>
        <dbReference type="ARBA" id="ARBA00022723"/>
    </source>
</evidence>
<comment type="function">
    <text evidence="18">5'-&gt;3' double-stranded DNA exonuclease which may also contain a cryptic 3'-&gt;5' double-stranded DNA exonuclease activity. Also exhibits endonuclease activity against 5'-overhanging flap structures similar to those generated by displacement synthesis when DNA polymerase encounters the 5'-end of a downstream Okazaki fragment. Required for DNA mismatch repair (MMR).</text>
</comment>
<evidence type="ECO:0000313" key="23">
    <source>
        <dbReference type="Proteomes" id="UP000289886"/>
    </source>
</evidence>
<feature type="compositionally biased region" description="Basic and acidic residues" evidence="19">
    <location>
        <begin position="568"/>
        <end position="577"/>
    </location>
</feature>
<feature type="region of interest" description="Disordered" evidence="19">
    <location>
        <begin position="1903"/>
        <end position="1922"/>
    </location>
</feature>
<reference evidence="22 23" key="1">
    <citation type="submission" date="2019-01" db="EMBL/GenBank/DDBJ databases">
        <title>Draft Genome and Complete Hox-Cluster Characterization of the Sterlet Sturgeon (Acipenser ruthenus).</title>
        <authorList>
            <person name="Wei Q."/>
        </authorList>
    </citation>
    <scope>NUCLEOTIDE SEQUENCE [LARGE SCALE GENOMIC DNA]</scope>
    <source>
        <strain evidence="22">WHYD16114868_AA</strain>
        <tissue evidence="22">Blood</tissue>
    </source>
</reference>
<dbReference type="Pfam" id="PF00867">
    <property type="entry name" value="XPG_I"/>
    <property type="match status" value="1"/>
</dbReference>
<evidence type="ECO:0000256" key="10">
    <source>
        <dbReference type="ARBA" id="ARBA00022801"/>
    </source>
</evidence>
<dbReference type="InterPro" id="IPR008918">
    <property type="entry name" value="HhH2"/>
</dbReference>
<dbReference type="InterPro" id="IPR036279">
    <property type="entry name" value="5-3_exonuclease_C_sf"/>
</dbReference>
<dbReference type="PROSITE" id="PS00841">
    <property type="entry name" value="XPG_1"/>
    <property type="match status" value="1"/>
</dbReference>
<dbReference type="GO" id="GO:0046872">
    <property type="term" value="F:metal ion binding"/>
    <property type="evidence" value="ECO:0007669"/>
    <property type="project" value="UniProtKB-KW"/>
</dbReference>
<evidence type="ECO:0000256" key="5">
    <source>
        <dbReference type="ARBA" id="ARBA00022722"/>
    </source>
</evidence>
<dbReference type="GO" id="GO:0005737">
    <property type="term" value="C:cytoplasm"/>
    <property type="evidence" value="ECO:0007669"/>
    <property type="project" value="TreeGrafter"/>
</dbReference>
<dbReference type="Gene3D" id="2.30.42.10">
    <property type="match status" value="1"/>
</dbReference>
<dbReference type="InterPro" id="IPR006084">
    <property type="entry name" value="XPG/Rad2"/>
</dbReference>
<comment type="cofactor">
    <cofactor evidence="1">
        <name>Mg(2+)</name>
        <dbReference type="ChEBI" id="CHEBI:18420"/>
    </cofactor>
</comment>
<dbReference type="InterPro" id="IPR036034">
    <property type="entry name" value="PDZ_sf"/>
</dbReference>
<dbReference type="FunFam" id="3.40.50.1010:FF:000096">
    <property type="entry name" value="Exonuclease 1"/>
    <property type="match status" value="1"/>
</dbReference>
<feature type="compositionally biased region" description="Low complexity" evidence="19">
    <location>
        <begin position="526"/>
        <end position="536"/>
    </location>
</feature>
<evidence type="ECO:0000256" key="11">
    <source>
        <dbReference type="ARBA" id="ARBA00022839"/>
    </source>
</evidence>
<keyword evidence="13" id="KW-0267">Excision nuclease</keyword>
<dbReference type="InterPro" id="IPR029060">
    <property type="entry name" value="PIN-like_dom_sf"/>
</dbReference>
<dbReference type="InterPro" id="IPR019974">
    <property type="entry name" value="XPG_CS"/>
</dbReference>
<evidence type="ECO:0000256" key="4">
    <source>
        <dbReference type="ARBA" id="ARBA00020324"/>
    </source>
</evidence>
<evidence type="ECO:0000256" key="13">
    <source>
        <dbReference type="ARBA" id="ARBA00022881"/>
    </source>
</evidence>
<evidence type="ECO:0000256" key="15">
    <source>
        <dbReference type="ARBA" id="ARBA00023204"/>
    </source>
</evidence>
<dbReference type="SMART" id="SM00485">
    <property type="entry name" value="XPGN"/>
    <property type="match status" value="1"/>
</dbReference>
<evidence type="ECO:0000256" key="7">
    <source>
        <dbReference type="ARBA" id="ARBA00022759"/>
    </source>
</evidence>
<dbReference type="InterPro" id="IPR052082">
    <property type="entry name" value="Myelin_sheath_structural"/>
</dbReference>
<feature type="region of interest" description="Disordered" evidence="19">
    <location>
        <begin position="461"/>
        <end position="753"/>
    </location>
</feature>
<keyword evidence="8" id="KW-0227">DNA damage</keyword>
<dbReference type="SUPFAM" id="SSF88723">
    <property type="entry name" value="PIN domain-like"/>
    <property type="match status" value="1"/>
</dbReference>
<dbReference type="InterPro" id="IPR037315">
    <property type="entry name" value="EXO1_H3TH"/>
</dbReference>
<dbReference type="InterPro" id="IPR006086">
    <property type="entry name" value="XPG-I_dom"/>
</dbReference>
<dbReference type="GO" id="GO:0035312">
    <property type="term" value="F:5'-3' DNA exonuclease activity"/>
    <property type="evidence" value="ECO:0007669"/>
    <property type="project" value="InterPro"/>
</dbReference>
<dbReference type="GO" id="GO:0005634">
    <property type="term" value="C:nucleus"/>
    <property type="evidence" value="ECO:0007669"/>
    <property type="project" value="UniProtKB-SubCell"/>
</dbReference>
<feature type="region of interest" description="Disordered" evidence="19">
    <location>
        <begin position="1233"/>
        <end position="1310"/>
    </location>
</feature>
<accession>A0A444UCV3</accession>
<feature type="compositionally biased region" description="Polar residues" evidence="19">
    <location>
        <begin position="675"/>
        <end position="707"/>
    </location>
</feature>
<proteinExistence type="inferred from homology"/>
<dbReference type="CDD" id="cd09908">
    <property type="entry name" value="H3TH_EXO1"/>
    <property type="match status" value="1"/>
</dbReference>
<comment type="subcellular location">
    <subcellularLocation>
        <location evidence="2">Nucleus</location>
    </subcellularLocation>
</comment>
<dbReference type="PRINTS" id="PR00853">
    <property type="entry name" value="XPGRADSUPER"/>
</dbReference>
<dbReference type="Pfam" id="PF00752">
    <property type="entry name" value="XPG_N"/>
    <property type="match status" value="1"/>
</dbReference>
<evidence type="ECO:0000256" key="18">
    <source>
        <dbReference type="ARBA" id="ARBA00055562"/>
    </source>
</evidence>
<comment type="caution">
    <text evidence="22">The sequence shown here is derived from an EMBL/GenBank/DDBJ whole genome shotgun (WGS) entry which is preliminary data.</text>
</comment>
<dbReference type="PANTHER" id="PTHR23348">
    <property type="entry name" value="PERIAXIN/AHNAK"/>
    <property type="match status" value="1"/>
</dbReference>
<dbReference type="EMBL" id="SCEB01214814">
    <property type="protein sequence ID" value="RXM33017.1"/>
    <property type="molecule type" value="Genomic_DNA"/>
</dbReference>
<evidence type="ECO:0000256" key="14">
    <source>
        <dbReference type="ARBA" id="ARBA00023125"/>
    </source>
</evidence>
<keyword evidence="5" id="KW-0540">Nuclease</keyword>
<dbReference type="InterPro" id="IPR044752">
    <property type="entry name" value="PIN-like_EXO1"/>
</dbReference>
<keyword evidence="23" id="KW-1185">Reference proteome</keyword>
<dbReference type="SMART" id="SM00484">
    <property type="entry name" value="XPGI"/>
    <property type="match status" value="1"/>
</dbReference>
<evidence type="ECO:0000256" key="2">
    <source>
        <dbReference type="ARBA" id="ARBA00004123"/>
    </source>
</evidence>
<name>A0A444UCV3_ACIRT</name>
<dbReference type="CDD" id="cd09857">
    <property type="entry name" value="PIN_EXO1"/>
    <property type="match status" value="1"/>
</dbReference>
<evidence type="ECO:0000256" key="8">
    <source>
        <dbReference type="ARBA" id="ARBA00022763"/>
    </source>
</evidence>
<evidence type="ECO:0000256" key="12">
    <source>
        <dbReference type="ARBA" id="ARBA00022842"/>
    </source>
</evidence>
<dbReference type="GO" id="GO:0004519">
    <property type="term" value="F:endonuclease activity"/>
    <property type="evidence" value="ECO:0007669"/>
    <property type="project" value="UniProtKB-KW"/>
</dbReference>
<keyword evidence="11 22" id="KW-0269">Exonuclease</keyword>
<organism evidence="22 23">
    <name type="scientific">Acipenser ruthenus</name>
    <name type="common">Sterlet sturgeon</name>
    <dbReference type="NCBI Taxonomy" id="7906"/>
    <lineage>
        <taxon>Eukaryota</taxon>
        <taxon>Metazoa</taxon>
        <taxon>Chordata</taxon>
        <taxon>Craniata</taxon>
        <taxon>Vertebrata</taxon>
        <taxon>Euteleostomi</taxon>
        <taxon>Actinopterygii</taxon>
        <taxon>Chondrostei</taxon>
        <taxon>Acipenseriformes</taxon>
        <taxon>Acipenseridae</taxon>
        <taxon>Acipenser</taxon>
    </lineage>
</organism>
<dbReference type="PANTHER" id="PTHR23348:SF41">
    <property type="entry name" value="NEUROBLAST DIFFERENTIATION-ASSOCIATED PROTEIN AHNAK"/>
    <property type="match status" value="1"/>
</dbReference>
<evidence type="ECO:0000256" key="17">
    <source>
        <dbReference type="ARBA" id="ARBA00031638"/>
    </source>
</evidence>
<keyword evidence="6" id="KW-0479">Metal-binding</keyword>
<dbReference type="GO" id="GO:0043484">
    <property type="term" value="P:regulation of RNA splicing"/>
    <property type="evidence" value="ECO:0007669"/>
    <property type="project" value="TreeGrafter"/>
</dbReference>
<dbReference type="SMART" id="SM00279">
    <property type="entry name" value="HhH2"/>
    <property type="match status" value="1"/>
</dbReference>
<protein>
    <recommendedName>
        <fullName evidence="4">Exonuclease 1</fullName>
    </recommendedName>
    <alternativeName>
        <fullName evidence="17">Exonuclease I</fullName>
    </alternativeName>
</protein>
<dbReference type="Gene3D" id="3.40.50.1010">
    <property type="entry name" value="5'-nuclease"/>
    <property type="match status" value="1"/>
</dbReference>
<evidence type="ECO:0000313" key="22">
    <source>
        <dbReference type="EMBL" id="RXM33017.1"/>
    </source>
</evidence>
<dbReference type="SUPFAM" id="SSF47807">
    <property type="entry name" value="5' to 3' exonuclease, C-terminal subdomain"/>
    <property type="match status" value="1"/>
</dbReference>
<evidence type="ECO:0000256" key="16">
    <source>
        <dbReference type="ARBA" id="ARBA00023242"/>
    </source>
</evidence>
<dbReference type="GO" id="GO:0003677">
    <property type="term" value="F:DNA binding"/>
    <property type="evidence" value="ECO:0007669"/>
    <property type="project" value="UniProtKB-KW"/>
</dbReference>
<comment type="similarity">
    <text evidence="3">Belongs to the XPG/RAD2 endonuclease family. EXO1 subfamily.</text>
</comment>
<keyword evidence="7" id="KW-0255">Endonuclease</keyword>
<feature type="region of interest" description="Disordered" evidence="19">
    <location>
        <begin position="401"/>
        <end position="446"/>
    </location>
</feature>
<dbReference type="InterPro" id="IPR006085">
    <property type="entry name" value="XPG_DNA_repair_N"/>
</dbReference>
<dbReference type="Proteomes" id="UP000289886">
    <property type="component" value="Unassembled WGS sequence"/>
</dbReference>
<keyword evidence="16" id="KW-0539">Nucleus</keyword>
<dbReference type="PROSITE" id="PS00842">
    <property type="entry name" value="XPG_2"/>
    <property type="match status" value="1"/>
</dbReference>
<evidence type="ECO:0000256" key="9">
    <source>
        <dbReference type="ARBA" id="ARBA00022769"/>
    </source>
</evidence>
<keyword evidence="15" id="KW-0234">DNA repair</keyword>
<feature type="domain" description="XPG N-terminal" evidence="21">
    <location>
        <begin position="1"/>
        <end position="99"/>
    </location>
</feature>
<keyword evidence="14" id="KW-0238">DNA-binding</keyword>
<gene>
    <name evidence="22" type="ORF">EOD39_1391</name>
</gene>
<evidence type="ECO:0000256" key="3">
    <source>
        <dbReference type="ARBA" id="ARBA00010563"/>
    </source>
</evidence>
<feature type="domain" description="XPG-I" evidence="20">
    <location>
        <begin position="156"/>
        <end position="226"/>
    </location>
</feature>
<keyword evidence="10" id="KW-0378">Hydrolase</keyword>
<keyword evidence="12" id="KW-0460">Magnesium</keyword>
<sequence>MGISGLLQFINEASESVNVKKYKGQTVAVDTYCWLHKGAFSCAEKLAKGEPTHQYVSYCMKFVDMLLTSGVKPILIFDGCNLPSKKEVEKSRRERRQVNLQKGKQLLREGRLSEARECFTRCINVTPAMAHDVIKAMWYDSRLKRDSCFLLGQAARARGVDCIVAPYEADAQLAFLNKSGIAQVVITEDSDLLAFGCKKVLLKMDKFGNGLEIDQACLGKCKQLGDVFTEEKFRYMCILSGCDYLASIPGIGLAKACKLLKMANNPDIIKVIKKIGQYLKMSVTVPNEYIEGFTRANNTFLYQLVFDPIGRQLVPLNPYPDDIDPKSLSYAGHHIGDKYAFQIALGNVDINSMERIDDYNPDTAKPVKPKSRGWNDRSAPCELSIWSRGYTPAGSLLKSFQSQSKTEASPEKPSTKGLAKVISTKGIKLPRREKLTKRAREENGISETDLLSQYSFSGTKRFKKEETEVPQSSESPGQGTGKSHRVENASPSSEKPGSQPRVRNRFATLLQRRNQEEEDTEVPVTRSRFFSNSSSSGDSAVKQGSAVKSKKGDFSQSETPDLLTLIDTDNKEAESRKPGLTSPSPQSSPSPSPSGRGTGIFGWSGRLAEKAEARSSCGLSSLQQFHRKTDSSPYWGKPHPEPSALLNKLSEEDRPCQEAEESDNEDHPRSEGGSAPQSQGTVCLSQGSLTSSGEPPFSQISQRNTDFIVSELLRDSPAGSEKTSKIKISGPAKASGLSKRSSQKKVGVNDENKPGLQVTISDLWKNFGFKKGKEKVSPDKKAEPLSPVKDNIQALTPDTDKDIFNNPEWFLGRGSVKSVQIEKKRSQSLSDHLILEENQEGGIVVQNISDASVADASGLKTGDEIVGATIYFDNLKKEDVLKIMKLTEPYNAEMKVHTKNELKSPSGAWATPDFSIRTPEAMLMNSDYNKLFNNKIKRHLKTAISCDDIFSASNADVKAPGMQVDRLNEGMHAKYNTINISGPSVSSPDVSLKGTKLEHPNFDGDWSSANMKTPDVNVSTPKMKGKIEVPDVDVNTPNARVKRPMFKLPSWGGSKLKGPVLDVDANIKTPDVNVTTPKVKGGITAPDLDVNLPKAEVKGSKFTMSTWGKSGPKVKGPDLSGPNLDIDLPDVNINGPNVKMPSLNVSKSKYNSPDIGLNMKGTKVKGDLKGPNIDLNAPDFDISGPKLHGPEIDIDSKFPRGNIDDPNVNIKTPEVDLKVPDGKLKAPKFKKPTFTLPKMKSNSPNLKLKTPKAKGGLDLSAPKIEGDLKGPNVDLKGPKLDLEAPDLDVNGPGGKFKMPTITMPEFGRSGPKIKGPDLDLDANMKTPDLNISAPKLKGGISTPDIDVNMPKAELKGPKLDIKAPDVDVDGPGGKFKMPTLEMPDFGLSGPKVKGPDLDANIKTPKLNISAPQIEGGLSAPDVNVNMPKAEFKGPKLDIKAPDVDVDGPGGQFKMPTLKMPDFGLSGPKVKGPDLDLDANVNMPDVNMSAPKVAGDLKALKVDLPEGSLKGPKINMPSLNLSGPQLSSPDANLNLETPKLKGDINLSGPKLQSDVKGPSVDVKGLNVDINKPDVKIGTPGGKMKSPKFKFPSFGFSGSKVKSPDVSVAANVETPNIDVSVPKVKGGISTPELDLKSPTAKAGLNIPDADLDVPNPKLKGSKYKLPTFSFPKVHTGDADLNVKGDIDAPTFKAAIKGPNVDVNVPNIGDIKGPKVDVDLPKADMKGKKLNTPELSLSGPDLNTPNLKGDLSAPKLQGDLKGPNIDMKGPDFGVESPEGKFKFPKIKFPTFGRNKELDMDAKLKSPDVNLKTPRVGDLKAPHVNVNLPDADIKGPKLNMSSLDSPDVDLNLKTPTMKGHINDPNVDLKGASFDVNAPRVDVKAPNIGIDRYRGKWKLPELDGPKVKTPEINLDSNLTAPDVSMPPLKGEIQTPGFDVKGPSLDASKPRFSGPQVDLDTPKLKGDINVSTPTMKGNLQGPNINVKSPSFGMNDPDVSYGAPHGQVSFPKINAPSFDGYTPEFVGPNIKPDVSAPNTDINAKLQKLKEHSLSRIATDTVGDVDFNIPEASITGPNIKTPSLNYSGPTVSAPKADLSLQSPKMKSDAGISGPSIKGQVPDLEVDISGPKVNATADGQITRGTFKVNKAVPKVEIDSQAIDKNSLPRFSSSIDIEDYTSNSFSFSDFLNFGRKKGSVDITT</sequence>
<dbReference type="FunFam" id="1.10.150.20:FF:000011">
    <property type="entry name" value="exonuclease 1"/>
    <property type="match status" value="1"/>
</dbReference>
<evidence type="ECO:0000256" key="1">
    <source>
        <dbReference type="ARBA" id="ARBA00001946"/>
    </source>
</evidence>
<dbReference type="GO" id="GO:0006281">
    <property type="term" value="P:DNA repair"/>
    <property type="evidence" value="ECO:0007669"/>
    <property type="project" value="UniProtKB-KW"/>
</dbReference>
<evidence type="ECO:0000256" key="19">
    <source>
        <dbReference type="SAM" id="MobiDB-lite"/>
    </source>
</evidence>
<dbReference type="Gene3D" id="1.10.150.20">
    <property type="entry name" value="5' to 3' exonuclease, C-terminal subdomain"/>
    <property type="match status" value="1"/>
</dbReference>